<feature type="domain" description="DUF1540" evidence="1">
    <location>
        <begin position="5"/>
        <end position="42"/>
    </location>
</feature>
<protein>
    <submittedName>
        <fullName evidence="2">DUF1540 domain-containing protein</fullName>
    </submittedName>
</protein>
<evidence type="ECO:0000313" key="3">
    <source>
        <dbReference type="Proteomes" id="UP000463883"/>
    </source>
</evidence>
<organism evidence="2 3">
    <name type="scientific">Aminipila terrae</name>
    <dbReference type="NCBI Taxonomy" id="2697030"/>
    <lineage>
        <taxon>Bacteria</taxon>
        <taxon>Bacillati</taxon>
        <taxon>Bacillota</taxon>
        <taxon>Clostridia</taxon>
        <taxon>Peptostreptococcales</taxon>
        <taxon>Anaerovoracaceae</taxon>
        <taxon>Aminipila</taxon>
    </lineage>
</organism>
<name>A0A6P1MHQ0_9FIRM</name>
<dbReference type="Pfam" id="PF07561">
    <property type="entry name" value="DUF1540"/>
    <property type="match status" value="2"/>
</dbReference>
<dbReference type="AlphaFoldDB" id="A0A6P1MHQ0"/>
<dbReference type="RefSeq" id="WP_162363182.1">
    <property type="nucleotide sequence ID" value="NZ_CP047591.1"/>
</dbReference>
<dbReference type="Proteomes" id="UP000463883">
    <property type="component" value="Chromosome"/>
</dbReference>
<reference evidence="2 3" key="1">
    <citation type="submission" date="2020-01" db="EMBL/GenBank/DDBJ databases">
        <title>Genomic analysis of Aminipila sp. CBA3637.</title>
        <authorList>
            <person name="Kim Y.B."/>
            <person name="Roh S.W."/>
        </authorList>
    </citation>
    <scope>NUCLEOTIDE SEQUENCE [LARGE SCALE GENOMIC DNA]</scope>
    <source>
        <strain evidence="2 3">CBA3637</strain>
    </source>
</reference>
<evidence type="ECO:0000259" key="1">
    <source>
        <dbReference type="Pfam" id="PF07561"/>
    </source>
</evidence>
<dbReference type="EMBL" id="CP047591">
    <property type="protein sequence ID" value="QHI73417.1"/>
    <property type="molecule type" value="Genomic_DNA"/>
</dbReference>
<evidence type="ECO:0000313" key="2">
    <source>
        <dbReference type="EMBL" id="QHI73417.1"/>
    </source>
</evidence>
<dbReference type="InterPro" id="IPR011437">
    <property type="entry name" value="DUF1540"/>
</dbReference>
<dbReference type="KEGG" id="amic:Ami3637_14480"/>
<gene>
    <name evidence="2" type="ORF">Ami3637_14480</name>
</gene>
<keyword evidence="3" id="KW-1185">Reference proteome</keyword>
<feature type="domain" description="DUF1540" evidence="1">
    <location>
        <begin position="65"/>
        <end position="99"/>
    </location>
</feature>
<proteinExistence type="predicted"/>
<sequence length="105" mass="11524">MPALQCKVNPCSYNSKGQCCRPSIHVNGETAHVSSDTACQSFAERTQNQMISGVQYDSPNHSLSIDCDAQRCIYNQNEKCSADSVCISYGYTGTECSSFEQNHGR</sequence>
<accession>A0A6P1MHQ0</accession>